<keyword evidence="2" id="KW-0813">Transport</keyword>
<evidence type="ECO:0000259" key="11">
    <source>
        <dbReference type="PROSITE" id="PS50893"/>
    </source>
</evidence>
<feature type="transmembrane region" description="Helical" evidence="10">
    <location>
        <begin position="884"/>
        <end position="902"/>
    </location>
</feature>
<organism evidence="13 14">
    <name type="scientific">Geodia barretti</name>
    <name type="common">Barrett's horny sponge</name>
    <dbReference type="NCBI Taxonomy" id="519541"/>
    <lineage>
        <taxon>Eukaryota</taxon>
        <taxon>Metazoa</taxon>
        <taxon>Porifera</taxon>
        <taxon>Demospongiae</taxon>
        <taxon>Heteroscleromorpha</taxon>
        <taxon>Tetractinellida</taxon>
        <taxon>Astrophorina</taxon>
        <taxon>Geodiidae</taxon>
        <taxon>Geodia</taxon>
    </lineage>
</organism>
<feature type="domain" description="ABC transmembrane type-1" evidence="12">
    <location>
        <begin position="748"/>
        <end position="1027"/>
    </location>
</feature>
<sequence length="1339" mass="145575">MYLHPRLLSLAADVRWRIIISAIVGMLAVAAGVARLAVAALIIVEVVRGNATFESLTWPLVGMAALIVVRACLQYLQEVMSHHTASLVKVKLRERLYEHSLALGSGHFDSSRTGDALMSLAEGVERLEAFFGRYLPQMIVAALAPVVIFIFMALIDFRTGLIFLAFALLTLVIPNMFHRWNRERSMARRDAYGALGADFLDAVQGLTTLKSFGQSRIRGELLAERARDLFRTTMGVLAANAATGALTILGITGGAAVALGWGAMRVADGDLELRALMIVLLLGVEVFRPLRELVQLYHDGVMAMSSAEGIFAIMDSPVAVQEPNRQQAASSTAEPTGSLKPEVAFENVSHAYSEGRRPALHDLSFTLHEGESLGLVGPSGAGKSTIVWLMLRFFDPQQGVIRLGGRDVRDIPLSELREQLSVVTQDTYLFHGSVAENLRFGNPNATQAQLEEAARAANAHEFISHLPNGYATGVGERAVRLSGGQKQRIAIARALLKDAPILILDEALSNVDAENEAVIQQALDRLMDGRTTLRIAHRLSSVVNADRILVLDNGRLVETGNHDDLVAAGGLYADLMAQQQERLDFDVHPSGEDLHHAVPSTAAVDVSAFMPSPAHQGHDHHHAAPQAHRRDHDDDHHHAADIPSNEHQGHGDHREAQPHTRVHDDHDNAVEAHEAVEGRQEHRHGPQPDASAFIPQPAHGGHGGHHHDAPAAQHHGENAHGGGHRPLSIITIWVRLLGLVKPWRNELILTFLLGVAHHGTAIGVGVVSALLVGQVITGGDLTLMLILLAVLTPLAAFFIWTESWVAHDLAYRLLAEMRVDVYRKLDPLAPAYMTRRRSGDLVSVVGGDVETVEFFFAHTITPAFTAVVVPGVVVAVLAVIAWPMAIAVAPFLVAVALSPFFAQKRSERLGEELRHQLGDVHAHMVDSIQGMREIVAFGQGPSRTAEMVSNSWRFAHIQLRFLKERAFQIGFIEAMTALGGLVVLTVGVWLYTNGSITRPELILAVVLSVAAFAPVSDLARTMKQLMETLAASRRLFAIHDEPVPVIDGQGVHGTLKPDQAPALVFDAVAFDYGPGEPQALNHLSFEVEPGHTVALVGRSGAGKTTCANLAMRFWDPGHGSVQLNGHDIRQFKLDDLRQQIALVSQDTYLFNASIRDNIMLGRPEASQDELEAAAQQASCHEFITAFPDGYDTIVGERGMQLSGGQRQRVAIARALLKNAPVLILDEATSHLDAVSESQLRRALETLMEGRTTLVIAHRLSTIRNADRIVVLDRGEAIEQGSHQQLLEQQGLYAQLVATQMVRATNGHDPHGGEDDDEHDRHAPLPAEWTGAPGGHQHHH</sequence>
<evidence type="ECO:0000259" key="12">
    <source>
        <dbReference type="PROSITE" id="PS50929"/>
    </source>
</evidence>
<dbReference type="Pfam" id="PF00664">
    <property type="entry name" value="ABC_membrane"/>
    <property type="match status" value="2"/>
</dbReference>
<dbReference type="InterPro" id="IPR027417">
    <property type="entry name" value="P-loop_NTPase"/>
</dbReference>
<dbReference type="PROSITE" id="PS50929">
    <property type="entry name" value="ABC_TM1F"/>
    <property type="match status" value="2"/>
</dbReference>
<feature type="region of interest" description="Disordered" evidence="9">
    <location>
        <begin position="1304"/>
        <end position="1339"/>
    </location>
</feature>
<feature type="transmembrane region" description="Helical" evidence="10">
    <location>
        <begin position="20"/>
        <end position="44"/>
    </location>
</feature>
<evidence type="ECO:0000256" key="7">
    <source>
        <dbReference type="ARBA" id="ARBA00022989"/>
    </source>
</evidence>
<dbReference type="Proteomes" id="UP001174909">
    <property type="component" value="Unassembled WGS sequence"/>
</dbReference>
<keyword evidence="7 10" id="KW-1133">Transmembrane helix</keyword>
<dbReference type="GO" id="GO:0140359">
    <property type="term" value="F:ABC-type transporter activity"/>
    <property type="evidence" value="ECO:0007669"/>
    <property type="project" value="InterPro"/>
</dbReference>
<dbReference type="SMART" id="SM00382">
    <property type="entry name" value="AAA"/>
    <property type="match status" value="2"/>
</dbReference>
<protein>
    <submittedName>
        <fullName evidence="13">ABC transporter B family member 6</fullName>
    </submittedName>
</protein>
<evidence type="ECO:0000313" key="13">
    <source>
        <dbReference type="EMBL" id="CAI8035128.1"/>
    </source>
</evidence>
<feature type="compositionally biased region" description="Basic and acidic residues" evidence="9">
    <location>
        <begin position="674"/>
        <end position="686"/>
    </location>
</feature>
<reference evidence="13" key="1">
    <citation type="submission" date="2023-03" db="EMBL/GenBank/DDBJ databases">
        <authorList>
            <person name="Steffen K."/>
            <person name="Cardenas P."/>
        </authorList>
    </citation>
    <scope>NUCLEOTIDE SEQUENCE</scope>
</reference>
<dbReference type="GO" id="GO:0005524">
    <property type="term" value="F:ATP binding"/>
    <property type="evidence" value="ECO:0007669"/>
    <property type="project" value="UniProtKB-KW"/>
</dbReference>
<dbReference type="GO" id="GO:0005886">
    <property type="term" value="C:plasma membrane"/>
    <property type="evidence" value="ECO:0007669"/>
    <property type="project" value="UniProtKB-SubCell"/>
</dbReference>
<dbReference type="PROSITE" id="PS50893">
    <property type="entry name" value="ABC_TRANSPORTER_2"/>
    <property type="match status" value="2"/>
</dbReference>
<dbReference type="Gene3D" id="1.20.1560.10">
    <property type="entry name" value="ABC transporter type 1, transmembrane domain"/>
    <property type="match status" value="2"/>
</dbReference>
<proteinExistence type="predicted"/>
<comment type="subcellular location">
    <subcellularLocation>
        <location evidence="1">Cell membrane</location>
        <topology evidence="1">Multi-pass membrane protein</topology>
    </subcellularLocation>
</comment>
<dbReference type="NCBIfam" id="TIGR02868">
    <property type="entry name" value="CydC"/>
    <property type="match status" value="1"/>
</dbReference>
<feature type="transmembrane region" description="Helical" evidence="10">
    <location>
        <begin position="747"/>
        <end position="775"/>
    </location>
</feature>
<feature type="transmembrane region" description="Helical" evidence="10">
    <location>
        <begin position="161"/>
        <end position="178"/>
    </location>
</feature>
<dbReference type="SUPFAM" id="SSF90123">
    <property type="entry name" value="ABC transporter transmembrane region"/>
    <property type="match status" value="2"/>
</dbReference>
<keyword evidence="5" id="KW-0547">Nucleotide-binding</keyword>
<feature type="compositionally biased region" description="Basic residues" evidence="9">
    <location>
        <begin position="618"/>
        <end position="627"/>
    </location>
</feature>
<dbReference type="InterPro" id="IPR039421">
    <property type="entry name" value="Type_1_exporter"/>
</dbReference>
<keyword evidence="8 10" id="KW-0472">Membrane</keyword>
<feature type="compositionally biased region" description="Basic and acidic residues" evidence="9">
    <location>
        <begin position="706"/>
        <end position="718"/>
    </location>
</feature>
<keyword evidence="6" id="KW-0067">ATP-binding</keyword>
<dbReference type="Pfam" id="PF00005">
    <property type="entry name" value="ABC_tran"/>
    <property type="match status" value="2"/>
</dbReference>
<evidence type="ECO:0000256" key="2">
    <source>
        <dbReference type="ARBA" id="ARBA00022448"/>
    </source>
</evidence>
<dbReference type="InterPro" id="IPR036640">
    <property type="entry name" value="ABC1_TM_sf"/>
</dbReference>
<evidence type="ECO:0000256" key="8">
    <source>
        <dbReference type="ARBA" id="ARBA00023136"/>
    </source>
</evidence>
<feature type="compositionally biased region" description="Basic and acidic residues" evidence="9">
    <location>
        <begin position="647"/>
        <end position="661"/>
    </location>
</feature>
<dbReference type="Gene3D" id="3.40.50.300">
    <property type="entry name" value="P-loop containing nucleotide triphosphate hydrolases"/>
    <property type="match status" value="2"/>
</dbReference>
<dbReference type="GO" id="GO:0016887">
    <property type="term" value="F:ATP hydrolysis activity"/>
    <property type="evidence" value="ECO:0007669"/>
    <property type="project" value="InterPro"/>
</dbReference>
<feature type="compositionally biased region" description="Basic and acidic residues" evidence="9">
    <location>
        <begin position="1305"/>
        <end position="1322"/>
    </location>
</feature>
<dbReference type="GO" id="GO:0034775">
    <property type="term" value="P:glutathione transmembrane transport"/>
    <property type="evidence" value="ECO:0007669"/>
    <property type="project" value="InterPro"/>
</dbReference>
<evidence type="ECO:0000256" key="1">
    <source>
        <dbReference type="ARBA" id="ARBA00004651"/>
    </source>
</evidence>
<dbReference type="PANTHER" id="PTHR24221:SF646">
    <property type="entry name" value="HAEMOLYSIN SECRETION ATP-BINDING PROTEIN"/>
    <property type="match status" value="1"/>
</dbReference>
<evidence type="ECO:0000256" key="6">
    <source>
        <dbReference type="ARBA" id="ARBA00022840"/>
    </source>
</evidence>
<feature type="transmembrane region" description="Helical" evidence="10">
    <location>
        <begin position="56"/>
        <end position="73"/>
    </location>
</feature>
<dbReference type="GO" id="GO:0034040">
    <property type="term" value="F:ATPase-coupled lipid transmembrane transporter activity"/>
    <property type="evidence" value="ECO:0007669"/>
    <property type="project" value="TreeGrafter"/>
</dbReference>
<dbReference type="InterPro" id="IPR011527">
    <property type="entry name" value="ABC1_TM_dom"/>
</dbReference>
<accession>A0AA35SSM0</accession>
<feature type="region of interest" description="Disordered" evidence="9">
    <location>
        <begin position="610"/>
        <end position="661"/>
    </location>
</feature>
<feature type="transmembrane region" description="Helical" evidence="10">
    <location>
        <begin position="966"/>
        <end position="989"/>
    </location>
</feature>
<evidence type="ECO:0000256" key="3">
    <source>
        <dbReference type="ARBA" id="ARBA00022475"/>
    </source>
</evidence>
<dbReference type="GO" id="GO:0045454">
    <property type="term" value="P:cell redox homeostasis"/>
    <property type="evidence" value="ECO:0007669"/>
    <property type="project" value="InterPro"/>
</dbReference>
<feature type="compositionally biased region" description="Basic and acidic residues" evidence="9">
    <location>
        <begin position="628"/>
        <end position="640"/>
    </location>
</feature>
<comment type="caution">
    <text evidence="13">The sequence shown here is derived from an EMBL/GenBank/DDBJ whole genome shotgun (WGS) entry which is preliminary data.</text>
</comment>
<feature type="domain" description="ABC transporter" evidence="11">
    <location>
        <begin position="1063"/>
        <end position="1298"/>
    </location>
</feature>
<dbReference type="SUPFAM" id="SSF52540">
    <property type="entry name" value="P-loop containing nucleoside triphosphate hydrolases"/>
    <property type="match status" value="2"/>
</dbReference>
<dbReference type="FunFam" id="3.40.50.300:FF:000218">
    <property type="entry name" value="Multidrug ABC transporter ATP-binding protein"/>
    <property type="match status" value="1"/>
</dbReference>
<name>A0AA35SSM0_GEOBA</name>
<feature type="region of interest" description="Disordered" evidence="9">
    <location>
        <begin position="674"/>
        <end position="722"/>
    </location>
</feature>
<gene>
    <name evidence="13" type="ORF">GBAR_LOCUS19737</name>
</gene>
<dbReference type="InterPro" id="IPR003593">
    <property type="entry name" value="AAA+_ATPase"/>
</dbReference>
<feature type="transmembrane region" description="Helical" evidence="10">
    <location>
        <begin position="781"/>
        <end position="800"/>
    </location>
</feature>
<dbReference type="PROSITE" id="PS00211">
    <property type="entry name" value="ABC_TRANSPORTER_1"/>
    <property type="match status" value="2"/>
</dbReference>
<keyword evidence="14" id="KW-1185">Reference proteome</keyword>
<evidence type="ECO:0000256" key="10">
    <source>
        <dbReference type="SAM" id="Phobius"/>
    </source>
</evidence>
<keyword evidence="4 10" id="KW-0812">Transmembrane</keyword>
<dbReference type="PANTHER" id="PTHR24221">
    <property type="entry name" value="ATP-BINDING CASSETTE SUB-FAMILY B"/>
    <property type="match status" value="1"/>
</dbReference>
<dbReference type="InterPro" id="IPR003439">
    <property type="entry name" value="ABC_transporter-like_ATP-bd"/>
</dbReference>
<dbReference type="InterPro" id="IPR014223">
    <property type="entry name" value="ABC_CydC/D"/>
</dbReference>
<dbReference type="EMBL" id="CASHTH010002772">
    <property type="protein sequence ID" value="CAI8035128.1"/>
    <property type="molecule type" value="Genomic_DNA"/>
</dbReference>
<feature type="domain" description="ABC transmembrane type-1" evidence="12">
    <location>
        <begin position="19"/>
        <end position="302"/>
    </location>
</feature>
<evidence type="ECO:0000256" key="9">
    <source>
        <dbReference type="SAM" id="MobiDB-lite"/>
    </source>
</evidence>
<evidence type="ECO:0000256" key="5">
    <source>
        <dbReference type="ARBA" id="ARBA00022741"/>
    </source>
</evidence>
<evidence type="ECO:0000313" key="14">
    <source>
        <dbReference type="Proteomes" id="UP001174909"/>
    </source>
</evidence>
<dbReference type="InterPro" id="IPR017871">
    <property type="entry name" value="ABC_transporter-like_CS"/>
</dbReference>
<dbReference type="FunFam" id="3.40.50.300:FF:000221">
    <property type="entry name" value="Multidrug ABC transporter ATP-binding protein"/>
    <property type="match status" value="1"/>
</dbReference>
<evidence type="ECO:0000256" key="4">
    <source>
        <dbReference type="ARBA" id="ARBA00022692"/>
    </source>
</evidence>
<feature type="transmembrane region" description="Helical" evidence="10">
    <location>
        <begin position="235"/>
        <end position="261"/>
    </location>
</feature>
<keyword evidence="3" id="KW-1003">Cell membrane</keyword>
<feature type="domain" description="ABC transporter" evidence="11">
    <location>
        <begin position="343"/>
        <end position="578"/>
    </location>
</feature>
<feature type="transmembrane region" description="Helical" evidence="10">
    <location>
        <begin position="134"/>
        <end position="155"/>
    </location>
</feature>